<feature type="domain" description="HEPN AbiJ-N-terminal" evidence="1">
    <location>
        <begin position="1"/>
        <end position="143"/>
    </location>
</feature>
<keyword evidence="3" id="KW-1185">Reference proteome</keyword>
<evidence type="ECO:0000313" key="2">
    <source>
        <dbReference type="EMBL" id="CAI55028.1"/>
    </source>
</evidence>
<evidence type="ECO:0000259" key="1">
    <source>
        <dbReference type="Pfam" id="PF18863"/>
    </source>
</evidence>
<dbReference type="RefSeq" id="WP_011374432.1">
    <property type="nucleotide sequence ID" value="NC_007576.1"/>
</dbReference>
<dbReference type="HOGENOM" id="CLU_075001_0_0_9"/>
<proteinExistence type="predicted"/>
<dbReference type="InterPro" id="IPR049503">
    <property type="entry name" value="AbiJ_NTD4"/>
</dbReference>
<protein>
    <recommendedName>
        <fullName evidence="1">HEPN AbiJ-N-terminal domain-containing protein</fullName>
    </recommendedName>
</protein>
<reference evidence="3" key="1">
    <citation type="journal article" date="2005" name="Nat. Biotechnol.">
        <title>The complete genome sequence of the meat-borne lactic acid bacterium Lactobacillus sakei 23K.</title>
        <authorList>
            <person name="Chaillou S."/>
            <person name="Champomier-Verges M.-C."/>
            <person name="Cornet M."/>
            <person name="Crutz-Le Coq A.-M."/>
            <person name="Dudez A.-M."/>
            <person name="Martin V."/>
            <person name="Beaufils S."/>
            <person name="Darbon-Rongere E."/>
            <person name="Bossy R."/>
            <person name="Loux V."/>
            <person name="Zagorec M."/>
        </authorList>
    </citation>
    <scope>NUCLEOTIDE SEQUENCE [LARGE SCALE GENOMIC DNA]</scope>
    <source>
        <strain evidence="3">23K</strain>
    </source>
</reference>
<evidence type="ECO:0000313" key="3">
    <source>
        <dbReference type="Proteomes" id="UP000002707"/>
    </source>
</evidence>
<organism evidence="2 3">
    <name type="scientific">Latilactobacillus sakei subsp. sakei (strain 23K)</name>
    <name type="common">Lactobacillus sakei subsp. sakei</name>
    <dbReference type="NCBI Taxonomy" id="314315"/>
    <lineage>
        <taxon>Bacteria</taxon>
        <taxon>Bacillati</taxon>
        <taxon>Bacillota</taxon>
        <taxon>Bacilli</taxon>
        <taxon>Lactobacillales</taxon>
        <taxon>Lactobacillaceae</taxon>
        <taxon>Latilactobacillus</taxon>
    </lineage>
</organism>
<dbReference type="KEGG" id="lsa:LCA_0724"/>
<sequence length="266" mass="30620">MKFSERMGYTQPLPFQTDSMSEGLKNDIINLYCQIYQIKCDEANDFYNLDADKFNNDIWEKFFHNISGYTDIKIIIAQVKKLEWFEIYDFLEYVCSYINDDDVYNASNLLLKNQNSGFRFVDHILIPISDETDMKNVENAINSNFDNGHIKIATQKLSEKNPDYPKIIGESIDGVEIAIKNVVSNLYDDTPTNKFGGNIKILKKHNFLDGHPAYIEILNKLYGYASDGGIRHPKDRDYKITEADAVFAVEICSAFVSFLKYKVSSL</sequence>
<accession>Q38XQ1</accession>
<dbReference type="eggNOG" id="ENOG5030H02">
    <property type="taxonomic scope" value="Bacteria"/>
</dbReference>
<name>Q38XQ1_LATSS</name>
<dbReference type="Pfam" id="PF18863">
    <property type="entry name" value="AbiJ_NTD4"/>
    <property type="match status" value="1"/>
</dbReference>
<gene>
    <name evidence="2" type="ordered locus">LCA_0724</name>
</gene>
<dbReference type="EMBL" id="CR936503">
    <property type="protein sequence ID" value="CAI55028.1"/>
    <property type="molecule type" value="Genomic_DNA"/>
</dbReference>
<dbReference type="OrthoDB" id="9786278at2"/>
<dbReference type="AlphaFoldDB" id="Q38XQ1"/>
<dbReference type="Proteomes" id="UP000002707">
    <property type="component" value="Chromosome"/>
</dbReference>